<reference evidence="3" key="1">
    <citation type="submission" date="2020-05" db="EMBL/GenBank/DDBJ databases">
        <authorList>
            <person name="Rincon C."/>
            <person name="Sanders R I."/>
            <person name="Robbins C."/>
            <person name="Chaturvedi A."/>
        </authorList>
    </citation>
    <scope>NUCLEOTIDE SEQUENCE</scope>
    <source>
        <strain evidence="3">CHB12</strain>
    </source>
</reference>
<feature type="domain" description="DUF7431" evidence="2">
    <location>
        <begin position="375"/>
        <end position="636"/>
    </location>
</feature>
<protein>
    <recommendedName>
        <fullName evidence="5">MACPF domain-containing protein</fullName>
    </recommendedName>
</protein>
<dbReference type="Proteomes" id="UP000684084">
    <property type="component" value="Unassembled WGS sequence"/>
</dbReference>
<evidence type="ECO:0000313" key="3">
    <source>
        <dbReference type="EMBL" id="CAB5392619.1"/>
    </source>
</evidence>
<sequence>MLVKFDRELIDFISNNNATIIVQTGDPPSQEPVSIKLNLDYKLSDIRNVLENYNIMDNSLLFSQKIPKKNDYTFSKILYEHESNFCLSEIIEIIDEKYNFLYLMKSLDWHTLNKLRQLDYGCTMAFDGIKIAEKRAFIINDCELIEIGAEGYKKGQLKFEKQNDWIKKTNLFFNVDANITNFVKLGLSAGNLQNKNFNDEIKSAYKYTELGKVLLKLNPGNLKLTEEFKNEIENAIKSKDPEEFRKIVKEYGQFIATKIILGGRVYFKDVKMLSENSMDISKKGSVSAGVGTLDFKIENNFSDSKGRSKVYSFNQIRLLGGKHPTDEDFNEKMWIKSLEHCQNWDRIELQEPVSIFQLLPDDLRKKSFESIGKKILYSEAVDYEYISNESGKPGIVELSNIGVLKDISDILLNKEAECNIFATVVDTEESKNDFFTCQILLPQDGKPSLIIHCIQGDIKKREYKLKIGIMIVGYDTNFDFTRSDFNVQLEVLNHKVNASSNQIFNMDLLDFEPSYIGIPVLSKSDSKNKSLVISHHFYEQEENKIEACTFSYCLKNRCCVNLPELTIYTLIVPHDNNKCGTLPLKLNIWNKYTKPFQPLQPKYISLYSKKGCGPIFPKQKNGQIKIKFLKCCNKDCSICKNKKLSVNNIECKCFYP</sequence>
<feature type="domain" description="MACPF-like" evidence="1">
    <location>
        <begin position="194"/>
        <end position="366"/>
    </location>
</feature>
<organism evidence="3 4">
    <name type="scientific">Rhizophagus irregularis</name>
    <dbReference type="NCBI Taxonomy" id="588596"/>
    <lineage>
        <taxon>Eukaryota</taxon>
        <taxon>Fungi</taxon>
        <taxon>Fungi incertae sedis</taxon>
        <taxon>Mucoromycota</taxon>
        <taxon>Glomeromycotina</taxon>
        <taxon>Glomeromycetes</taxon>
        <taxon>Glomerales</taxon>
        <taxon>Glomeraceae</taxon>
        <taxon>Rhizophagus</taxon>
    </lineage>
</organism>
<gene>
    <name evidence="3" type="ORF">CHRIB12_LOCUS22495</name>
</gene>
<dbReference type="InterPro" id="IPR054586">
    <property type="entry name" value="MACPF_1_fungal"/>
</dbReference>
<evidence type="ECO:0000259" key="2">
    <source>
        <dbReference type="Pfam" id="PF24209"/>
    </source>
</evidence>
<dbReference type="AlphaFoldDB" id="A0A915ZZ22"/>
<accession>A0A915ZZ22</accession>
<evidence type="ECO:0000313" key="4">
    <source>
        <dbReference type="Proteomes" id="UP000684084"/>
    </source>
</evidence>
<dbReference type="Pfam" id="PF24209">
    <property type="entry name" value="DUF7431"/>
    <property type="match status" value="1"/>
</dbReference>
<evidence type="ECO:0000259" key="1">
    <source>
        <dbReference type="Pfam" id="PF22693"/>
    </source>
</evidence>
<proteinExistence type="predicted"/>
<dbReference type="Pfam" id="PF22693">
    <property type="entry name" value="MACPF_1"/>
    <property type="match status" value="1"/>
</dbReference>
<dbReference type="InterPro" id="IPR055854">
    <property type="entry name" value="DUF7431"/>
</dbReference>
<name>A0A915ZZ22_9GLOM</name>
<comment type="caution">
    <text evidence="3">The sequence shown here is derived from an EMBL/GenBank/DDBJ whole genome shotgun (WGS) entry which is preliminary data.</text>
</comment>
<evidence type="ECO:0008006" key="5">
    <source>
        <dbReference type="Google" id="ProtNLM"/>
    </source>
</evidence>
<dbReference type="OrthoDB" id="2351090at2759"/>
<dbReference type="VEuPathDB" id="FungiDB:RhiirFUN_005067"/>
<dbReference type="EMBL" id="CAGKOT010000077">
    <property type="protein sequence ID" value="CAB5392619.1"/>
    <property type="molecule type" value="Genomic_DNA"/>
</dbReference>